<reference evidence="2 3" key="1">
    <citation type="journal article" date="2024" name="J Genomics">
        <title>Draft genome sequencing and assembly of Favolaschia claudopus CIRM-BRFM 2984 isolated from oak limbs.</title>
        <authorList>
            <person name="Navarro D."/>
            <person name="Drula E."/>
            <person name="Chaduli D."/>
            <person name="Cazenave R."/>
            <person name="Ahrendt S."/>
            <person name="Wang J."/>
            <person name="Lipzen A."/>
            <person name="Daum C."/>
            <person name="Barry K."/>
            <person name="Grigoriev I.V."/>
            <person name="Favel A."/>
            <person name="Rosso M.N."/>
            <person name="Martin F."/>
        </authorList>
    </citation>
    <scope>NUCLEOTIDE SEQUENCE [LARGE SCALE GENOMIC DNA]</scope>
    <source>
        <strain evidence="2 3">CIRM-BRFM 2984</strain>
    </source>
</reference>
<feature type="compositionally biased region" description="Polar residues" evidence="1">
    <location>
        <begin position="263"/>
        <end position="273"/>
    </location>
</feature>
<feature type="compositionally biased region" description="Pro residues" evidence="1">
    <location>
        <begin position="497"/>
        <end position="513"/>
    </location>
</feature>
<dbReference type="Proteomes" id="UP001362999">
    <property type="component" value="Unassembled WGS sequence"/>
</dbReference>
<evidence type="ECO:0000256" key="1">
    <source>
        <dbReference type="SAM" id="MobiDB-lite"/>
    </source>
</evidence>
<evidence type="ECO:0000313" key="3">
    <source>
        <dbReference type="Proteomes" id="UP001362999"/>
    </source>
</evidence>
<evidence type="ECO:0000313" key="2">
    <source>
        <dbReference type="EMBL" id="KAK7057871.1"/>
    </source>
</evidence>
<feature type="compositionally biased region" description="Polar residues" evidence="1">
    <location>
        <begin position="376"/>
        <end position="386"/>
    </location>
</feature>
<sequence length="644" mass="67962">MLIARPASPDLAHKLSLGDIAQTPASEWARDINDLLSTHVTQTPDKINSTLAPPNDAGRPEYASCQGQKAGAKNAGFWMDVRDNKRLPDLPRALEQSPPRRLAKEIPHIQDALVYPHSQSPSSLPSNEGDTMLSTAANASHDTRLQYIALPRSRPSSSVYSTLEAIEASEEGGSKVTSRSDRDDAMLSTAANLSHDTRLHFIDLPRSRPSSSIYQGSDAIEASQGGESQSTSRSLLSDERDVRLSTAANVSHDTRFHYIDLPPSTSGPSSSIYLPSETVEASDESTSHTTRGFTDSSTKAQTGHSVIAPSSFSQGPSEAMEASEDGRSEVTRGLTDSSTKAQTGHSVIAPSSLSRSASEVMEASEEGRSEVARGLTDSSTTAQTGHSVVAVASPSSTRFDSFRSKPSHDSVTFSMAPHTGHTSYTPTSDGYSPPLSHDIAAPLPIHPLDQEVDVLSELSLEFTPRQRRPSSPGRESSSILSTAVHTGHKNSSSAVSPPLPLLAPPAPTSPPMPRIVSGEELMQSPPAHSSLGNTSVSVDAHARAPSDPVVRFFASEGPLVQSPPMLTPSPSASEVQAQSFSVLSDSKVSRPSTPHRDSSALSMAAHTGHKDSLSGVSPPPPPPAGMVLPAPPPPYSRYAYAAGM</sequence>
<feature type="compositionally biased region" description="Polar residues" evidence="1">
    <location>
        <begin position="568"/>
        <end position="592"/>
    </location>
</feature>
<dbReference type="AlphaFoldDB" id="A0AAW0E420"/>
<feature type="region of interest" description="Disordered" evidence="1">
    <location>
        <begin position="45"/>
        <end position="68"/>
    </location>
</feature>
<feature type="region of interest" description="Disordered" evidence="1">
    <location>
        <begin position="559"/>
        <end position="632"/>
    </location>
</feature>
<gene>
    <name evidence="2" type="ORF">R3P38DRAFT_1188797</name>
</gene>
<feature type="compositionally biased region" description="Polar residues" evidence="1">
    <location>
        <begin position="225"/>
        <end position="235"/>
    </location>
</feature>
<protein>
    <submittedName>
        <fullName evidence="2">Uncharacterized protein</fullName>
    </submittedName>
</protein>
<dbReference type="EMBL" id="JAWWNJ010000004">
    <property type="protein sequence ID" value="KAK7057871.1"/>
    <property type="molecule type" value="Genomic_DNA"/>
</dbReference>
<feature type="compositionally biased region" description="Pro residues" evidence="1">
    <location>
        <begin position="617"/>
        <end position="632"/>
    </location>
</feature>
<feature type="compositionally biased region" description="Polar residues" evidence="1">
    <location>
        <begin position="287"/>
        <end position="316"/>
    </location>
</feature>
<organism evidence="2 3">
    <name type="scientific">Favolaschia claudopus</name>
    <dbReference type="NCBI Taxonomy" id="2862362"/>
    <lineage>
        <taxon>Eukaryota</taxon>
        <taxon>Fungi</taxon>
        <taxon>Dikarya</taxon>
        <taxon>Basidiomycota</taxon>
        <taxon>Agaricomycotina</taxon>
        <taxon>Agaricomycetes</taxon>
        <taxon>Agaricomycetidae</taxon>
        <taxon>Agaricales</taxon>
        <taxon>Marasmiineae</taxon>
        <taxon>Mycenaceae</taxon>
        <taxon>Favolaschia</taxon>
    </lineage>
</organism>
<feature type="region of interest" description="Disordered" evidence="1">
    <location>
        <begin position="462"/>
        <end position="534"/>
    </location>
</feature>
<feature type="compositionally biased region" description="Polar residues" evidence="1">
    <location>
        <begin position="334"/>
        <end position="357"/>
    </location>
</feature>
<comment type="caution">
    <text evidence="2">The sequence shown here is derived from an EMBL/GenBank/DDBJ whole genome shotgun (WGS) entry which is preliminary data.</text>
</comment>
<accession>A0AAW0E420</accession>
<keyword evidence="3" id="KW-1185">Reference proteome</keyword>
<feature type="region of interest" description="Disordered" evidence="1">
    <location>
        <begin position="219"/>
        <end position="239"/>
    </location>
</feature>
<feature type="region of interest" description="Disordered" evidence="1">
    <location>
        <begin position="259"/>
        <end position="432"/>
    </location>
</feature>
<feature type="compositionally biased region" description="Polar residues" evidence="1">
    <location>
        <begin position="420"/>
        <end position="430"/>
    </location>
</feature>
<name>A0AAW0E420_9AGAR</name>
<proteinExistence type="predicted"/>
<feature type="compositionally biased region" description="Low complexity" evidence="1">
    <location>
        <begin position="469"/>
        <end position="481"/>
    </location>
</feature>